<protein>
    <submittedName>
        <fullName evidence="3">IS4 family transposase</fullName>
    </submittedName>
</protein>
<feature type="domain" description="Transposase IS4-like" evidence="1">
    <location>
        <begin position="268"/>
        <end position="382"/>
    </location>
</feature>
<reference evidence="4" key="1">
    <citation type="submission" date="2019-01" db="EMBL/GenBank/DDBJ databases">
        <title>Complete genome of Halorubrum ezzemoulense strain FB21.</title>
        <authorList>
            <person name="Feng Y."/>
            <person name="Louyakis A.S."/>
            <person name="Papke R.T."/>
            <person name="Gogarten J.P."/>
        </authorList>
    </citation>
    <scope>NUCLEOTIDE SEQUENCE [LARGE SCALE GENOMIC DNA]</scope>
    <source>
        <strain evidence="4">Fb21</strain>
        <plasmid evidence="4">megaPlasmid</plasmid>
    </source>
</reference>
<keyword evidence="3" id="KW-0614">Plasmid</keyword>
<sequence>MPEDGHRSRSWRPELDEDGQLRDMDVSGWIRTEFRSAEFGDKRLTDRLVQIGDELGSSPAESIPASCENWPSTKATYRFCDNDRVTPGEILSAHKQAQHSRVRGGDELLVVSDTTYLTYPRHPAKDGLGDISSEDIDVEGVKLHSSIGVCPDTHRMTGVIDQQALVEDQQTNVDYITNGKNDPIDVETQYEKWLRGDRAALEWIPDDIRPIFVHDRGGDAFSLFEEFGRERDDTGFILRANQNRRIWTEGGDAGKLYEWSSDLAERGRDSIEIQQGGGREARTAEVSITTATCEIRAPKNNPGQEGSVEINVVRVDEVSEADDPIQWVLLTTESVETFDDALTIIEYYSLRWRIEDWHKVLKSGCEIEERQLQTWERMEVLLSVYSVIAWKVLELRELARGKDSLAPETLLSDAERAVLETKFPELSGKSGKAYAVHVAKLGGYLDRGSDPPPGWQTMWKGLQKLRMWAEGYKLGAE</sequence>
<proteinExistence type="predicted"/>
<accession>A0A481RK59</accession>
<dbReference type="InterPro" id="IPR002559">
    <property type="entry name" value="Transposase_11"/>
</dbReference>
<dbReference type="GeneID" id="301361515"/>
<evidence type="ECO:0000259" key="1">
    <source>
        <dbReference type="Pfam" id="PF01609"/>
    </source>
</evidence>
<organism evidence="3 4">
    <name type="scientific">Halorubrum ezzemoulense</name>
    <name type="common">Halorubrum chaoviator</name>
    <dbReference type="NCBI Taxonomy" id="337243"/>
    <lineage>
        <taxon>Archaea</taxon>
        <taxon>Methanobacteriati</taxon>
        <taxon>Methanobacteriota</taxon>
        <taxon>Stenosarchaea group</taxon>
        <taxon>Halobacteria</taxon>
        <taxon>Halobacteriales</taxon>
        <taxon>Haloferacaceae</taxon>
        <taxon>Halorubrum</taxon>
    </lineage>
</organism>
<dbReference type="GO" id="GO:0003677">
    <property type="term" value="F:DNA binding"/>
    <property type="evidence" value="ECO:0007669"/>
    <property type="project" value="InterPro"/>
</dbReference>
<evidence type="ECO:0000313" key="3">
    <source>
        <dbReference type="EMBL" id="QAY21634.1"/>
    </source>
</evidence>
<evidence type="ECO:0000313" key="4">
    <source>
        <dbReference type="Proteomes" id="UP000293073"/>
    </source>
</evidence>
<dbReference type="Pfam" id="PF14706">
    <property type="entry name" value="Tnp_DNA_bind"/>
    <property type="match status" value="1"/>
</dbReference>
<dbReference type="Gene3D" id="1.10.246.40">
    <property type="entry name" value="Tn5 transposase, domain 1"/>
    <property type="match status" value="1"/>
</dbReference>
<feature type="domain" description="Transposase Tn5-like N-terminal" evidence="2">
    <location>
        <begin position="28"/>
        <end position="85"/>
    </location>
</feature>
<name>A0A481RK59_HALEZ</name>
<geneLocation type="plasmid" evidence="4">
    <name>megaPlasmid</name>
</geneLocation>
<dbReference type="PANTHER" id="PTHR37319:SF1">
    <property type="entry name" value="TRANSPOSASE TN5 DIMERISATION DOMAIN-CONTAINING PROTEIN"/>
    <property type="match status" value="1"/>
</dbReference>
<dbReference type="NCBIfam" id="NF033590">
    <property type="entry name" value="transpos_IS4_3"/>
    <property type="match status" value="1"/>
</dbReference>
<dbReference type="InterPro" id="IPR054836">
    <property type="entry name" value="Tn5_transposase"/>
</dbReference>
<evidence type="ECO:0000259" key="2">
    <source>
        <dbReference type="Pfam" id="PF14706"/>
    </source>
</evidence>
<dbReference type="EMBL" id="CP034941">
    <property type="protein sequence ID" value="QAY21634.1"/>
    <property type="molecule type" value="Genomic_DNA"/>
</dbReference>
<dbReference type="InterPro" id="IPR012337">
    <property type="entry name" value="RNaseH-like_sf"/>
</dbReference>
<dbReference type="Pfam" id="PF01609">
    <property type="entry name" value="DDE_Tnp_1"/>
    <property type="match status" value="1"/>
</dbReference>
<dbReference type="InterPro" id="IPR047768">
    <property type="entry name" value="Tn5p-like"/>
</dbReference>
<gene>
    <name evidence="3" type="ORF">EO776_16830</name>
</gene>
<dbReference type="Gene3D" id="3.90.350.10">
    <property type="entry name" value="Transposase Inhibitor Protein From Tn5, Chain A, domain 1"/>
    <property type="match status" value="1"/>
</dbReference>
<dbReference type="PANTHER" id="PTHR37319">
    <property type="entry name" value="TRANSPOSASE"/>
    <property type="match status" value="1"/>
</dbReference>
<dbReference type="InterPro" id="IPR014737">
    <property type="entry name" value="Transposase_Tn5-like_C"/>
</dbReference>
<dbReference type="Gene3D" id="1.10.740.10">
    <property type="entry name" value="Transferase Inhibitor Protein From Tn5, Chain"/>
    <property type="match status" value="1"/>
</dbReference>
<dbReference type="AlphaFoldDB" id="A0A481RK59"/>
<dbReference type="Proteomes" id="UP000293073">
    <property type="component" value="Plasmid megaplasmid"/>
</dbReference>
<dbReference type="SUPFAM" id="SSF53098">
    <property type="entry name" value="Ribonuclease H-like"/>
    <property type="match status" value="1"/>
</dbReference>
<dbReference type="GO" id="GO:0004803">
    <property type="term" value="F:transposase activity"/>
    <property type="evidence" value="ECO:0007669"/>
    <property type="project" value="InterPro"/>
</dbReference>
<dbReference type="InterPro" id="IPR038215">
    <property type="entry name" value="TN5-like_N_sf"/>
</dbReference>
<dbReference type="InterPro" id="IPR014735">
    <property type="entry name" value="Transposase_Tn5-like_N"/>
</dbReference>
<dbReference type="RefSeq" id="WP_129452596.1">
    <property type="nucleotide sequence ID" value="NZ_CP034941.1"/>
</dbReference>
<dbReference type="KEGG" id="hezz:EO776_16830"/>
<dbReference type="GO" id="GO:0006313">
    <property type="term" value="P:DNA transposition"/>
    <property type="evidence" value="ECO:0007669"/>
    <property type="project" value="InterPro"/>
</dbReference>